<dbReference type="InterPro" id="IPR035906">
    <property type="entry name" value="MetI-like_sf"/>
</dbReference>
<dbReference type="GO" id="GO:0055085">
    <property type="term" value="P:transmembrane transport"/>
    <property type="evidence" value="ECO:0007669"/>
    <property type="project" value="InterPro"/>
</dbReference>
<gene>
    <name evidence="9" type="ORF">CLOSPI_02182</name>
</gene>
<dbReference type="CDD" id="cd06261">
    <property type="entry name" value="TM_PBP2"/>
    <property type="match status" value="1"/>
</dbReference>
<dbReference type="AlphaFoldDB" id="B1C513"/>
<feature type="transmembrane region" description="Helical" evidence="7">
    <location>
        <begin position="31"/>
        <end position="52"/>
    </location>
</feature>
<keyword evidence="6 7" id="KW-0472">Membrane</keyword>
<evidence type="ECO:0000259" key="8">
    <source>
        <dbReference type="PROSITE" id="PS50928"/>
    </source>
</evidence>
<evidence type="ECO:0000256" key="3">
    <source>
        <dbReference type="ARBA" id="ARBA00022475"/>
    </source>
</evidence>
<evidence type="ECO:0000256" key="5">
    <source>
        <dbReference type="ARBA" id="ARBA00022989"/>
    </source>
</evidence>
<feature type="transmembrane region" description="Helical" evidence="7">
    <location>
        <begin position="153"/>
        <end position="177"/>
    </location>
</feature>
<feature type="domain" description="ABC transmembrane type-1" evidence="8">
    <location>
        <begin position="117"/>
        <end position="318"/>
    </location>
</feature>
<evidence type="ECO:0000256" key="1">
    <source>
        <dbReference type="ARBA" id="ARBA00004651"/>
    </source>
</evidence>
<comment type="similarity">
    <text evidence="7">Belongs to the binding-protein-dependent transport system permease family.</text>
</comment>
<dbReference type="PANTHER" id="PTHR43163">
    <property type="entry name" value="DIPEPTIDE TRANSPORT SYSTEM PERMEASE PROTEIN DPPB-RELATED"/>
    <property type="match status" value="1"/>
</dbReference>
<dbReference type="Gene3D" id="1.10.3720.10">
    <property type="entry name" value="MetI-like"/>
    <property type="match status" value="1"/>
</dbReference>
<protein>
    <submittedName>
        <fullName evidence="9">ABC transporter, permease protein</fullName>
    </submittedName>
</protein>
<dbReference type="SUPFAM" id="SSF161098">
    <property type="entry name" value="MetI-like"/>
    <property type="match status" value="1"/>
</dbReference>
<organism evidence="9 10">
    <name type="scientific">Thomasclavelia spiroformis DSM 1552</name>
    <dbReference type="NCBI Taxonomy" id="428126"/>
    <lineage>
        <taxon>Bacteria</taxon>
        <taxon>Bacillati</taxon>
        <taxon>Bacillota</taxon>
        <taxon>Erysipelotrichia</taxon>
        <taxon>Erysipelotrichales</taxon>
        <taxon>Coprobacillaceae</taxon>
        <taxon>Thomasclavelia</taxon>
    </lineage>
</organism>
<keyword evidence="5 7" id="KW-1133">Transmembrane helix</keyword>
<keyword evidence="2 7" id="KW-0813">Transport</keyword>
<sequence length="333" mass="36470">MHYAFHIRIYGLILDKYGRRKNMGKYLLKRILQAIGVIFCISLITFFVLNIVPGNPVEIMLGEQADQATIARVTHEMGLDQPIVTQYINWFTNMLHGDFGVSYFQNRPVIDILTSTFAVTAKLAGVAYVIAVILGVGVGVIAAVNRGKWIDSLLMTISVVGISAPAFWIAIILQIVICLKLNLLPLSGIDSFASFILPGIALGTRYAASIARITRTSMLEVLSQDYIRTAHAKGLKKWTVVIKHALRNALIPIITIAGTDLGNILTGSVLVESVFSIPGIGKMLVDSINTRDLPIVQGGVMYIAVICVIMYLVIDILYTVADPRIRLGKESEN</sequence>
<dbReference type="GO" id="GO:0005886">
    <property type="term" value="C:plasma membrane"/>
    <property type="evidence" value="ECO:0007669"/>
    <property type="project" value="UniProtKB-SubCell"/>
</dbReference>
<evidence type="ECO:0000313" key="10">
    <source>
        <dbReference type="Proteomes" id="UP000004910"/>
    </source>
</evidence>
<accession>B1C513</accession>
<keyword evidence="10" id="KW-1185">Reference proteome</keyword>
<evidence type="ECO:0000256" key="4">
    <source>
        <dbReference type="ARBA" id="ARBA00022692"/>
    </source>
</evidence>
<keyword evidence="3" id="KW-1003">Cell membrane</keyword>
<dbReference type="InterPro" id="IPR000515">
    <property type="entry name" value="MetI-like"/>
</dbReference>
<dbReference type="PROSITE" id="PS50928">
    <property type="entry name" value="ABC_TM1"/>
    <property type="match status" value="1"/>
</dbReference>
<dbReference type="InterPro" id="IPR045621">
    <property type="entry name" value="BPD_transp_1_N"/>
</dbReference>
<dbReference type="Pfam" id="PF19300">
    <property type="entry name" value="BPD_transp_1_N"/>
    <property type="match status" value="1"/>
</dbReference>
<evidence type="ECO:0000313" key="9">
    <source>
        <dbReference type="EMBL" id="EDS73757.1"/>
    </source>
</evidence>
<dbReference type="EMBL" id="ABIK02000015">
    <property type="protein sequence ID" value="EDS73757.1"/>
    <property type="molecule type" value="Genomic_DNA"/>
</dbReference>
<evidence type="ECO:0000256" key="6">
    <source>
        <dbReference type="ARBA" id="ARBA00023136"/>
    </source>
</evidence>
<evidence type="ECO:0000256" key="2">
    <source>
        <dbReference type="ARBA" id="ARBA00022448"/>
    </source>
</evidence>
<dbReference type="PANTHER" id="PTHR43163:SF6">
    <property type="entry name" value="DIPEPTIDE TRANSPORT SYSTEM PERMEASE PROTEIN DPPB-RELATED"/>
    <property type="match status" value="1"/>
</dbReference>
<dbReference type="STRING" id="428126.CLOSPI_02182"/>
<dbReference type="Pfam" id="PF00528">
    <property type="entry name" value="BPD_transp_1"/>
    <property type="match status" value="1"/>
</dbReference>
<comment type="subcellular location">
    <subcellularLocation>
        <location evidence="1 7">Cell membrane</location>
        <topology evidence="1 7">Multi-pass membrane protein</topology>
    </subcellularLocation>
</comment>
<evidence type="ECO:0000256" key="7">
    <source>
        <dbReference type="RuleBase" id="RU363032"/>
    </source>
</evidence>
<reference evidence="9" key="1">
    <citation type="submission" date="2008-02" db="EMBL/GenBank/DDBJ databases">
        <authorList>
            <person name="Fulton L."/>
            <person name="Clifton S."/>
            <person name="Fulton B."/>
            <person name="Xu J."/>
            <person name="Minx P."/>
            <person name="Pepin K.H."/>
            <person name="Johnson M."/>
            <person name="Thiruvilangam P."/>
            <person name="Bhonagiri V."/>
            <person name="Nash W.E."/>
            <person name="Mardis E.R."/>
            <person name="Wilson R.K."/>
        </authorList>
    </citation>
    <scope>NUCLEOTIDE SEQUENCE [LARGE SCALE GENOMIC DNA]</scope>
    <source>
        <strain evidence="9">DSM 1552</strain>
    </source>
</reference>
<keyword evidence="4 7" id="KW-0812">Transmembrane</keyword>
<feature type="transmembrane region" description="Helical" evidence="7">
    <location>
        <begin position="189"/>
        <end position="208"/>
    </location>
</feature>
<feature type="transmembrane region" description="Helical" evidence="7">
    <location>
        <begin position="300"/>
        <end position="321"/>
    </location>
</feature>
<name>B1C513_9FIRM</name>
<feature type="transmembrane region" description="Helical" evidence="7">
    <location>
        <begin position="123"/>
        <end position="144"/>
    </location>
</feature>
<comment type="caution">
    <text evidence="9">The sequence shown here is derived from an EMBL/GenBank/DDBJ whole genome shotgun (WGS) entry which is preliminary data.</text>
</comment>
<reference evidence="9" key="2">
    <citation type="submission" date="2014-06" db="EMBL/GenBank/DDBJ databases">
        <title>Draft genome sequence of Clostridium spiroforme (DSM 1552).</title>
        <authorList>
            <person name="Sudarsanam P."/>
            <person name="Ley R."/>
            <person name="Guruge J."/>
            <person name="Turnbaugh P.J."/>
            <person name="Mahowald M."/>
            <person name="Liep D."/>
            <person name="Gordon J."/>
        </authorList>
    </citation>
    <scope>NUCLEOTIDE SEQUENCE</scope>
    <source>
        <strain evidence="9">DSM 1552</strain>
    </source>
</reference>
<dbReference type="HOGENOM" id="CLU_036879_1_2_9"/>
<dbReference type="Proteomes" id="UP000004910">
    <property type="component" value="Unassembled WGS sequence"/>
</dbReference>
<proteinExistence type="inferred from homology"/>
<dbReference type="eggNOG" id="COG0601">
    <property type="taxonomic scope" value="Bacteria"/>
</dbReference>